<dbReference type="Proteomes" id="UP000866496">
    <property type="component" value="Unassembled WGS sequence"/>
</dbReference>
<dbReference type="AlphaFoldDB" id="A0AAN5PGP8"/>
<evidence type="ECO:0000313" key="1">
    <source>
        <dbReference type="EMBL" id="HAU1879793.1"/>
    </source>
</evidence>
<comment type="caution">
    <text evidence="1">The sequence shown here is derived from an EMBL/GenBank/DDBJ whole genome shotgun (WGS) entry which is preliminary data.</text>
</comment>
<name>A0AAN5PGP8_LEGPN</name>
<dbReference type="EMBL" id="DACWHX010000006">
    <property type="protein sequence ID" value="HAU1879793.1"/>
    <property type="molecule type" value="Genomic_DNA"/>
</dbReference>
<evidence type="ECO:0000313" key="2">
    <source>
        <dbReference type="Proteomes" id="UP000866496"/>
    </source>
</evidence>
<gene>
    <name evidence="1" type="ORF">JBJ86_05950</name>
</gene>
<accession>A0AAN5PGP8</accession>
<proteinExistence type="predicted"/>
<reference evidence="1" key="1">
    <citation type="journal article" date="2018" name="Genome Biol.">
        <title>SKESA: strategic k-mer extension for scrupulous assemblies.</title>
        <authorList>
            <person name="Souvorov A."/>
            <person name="Agarwala R."/>
            <person name="Lipman D.J."/>
        </authorList>
    </citation>
    <scope>NUCLEOTIDE SEQUENCE</scope>
    <source>
        <strain evidence="1">AZ00058701</strain>
    </source>
</reference>
<sequence>MIEMVQFAKPSIGPPADCGRINLLIGRELGQYQNIIQKWIANLEDNAKQRPSNISEFKFGKTLGYLLLQSLKKANLHPDNFRSFGFDPWEEPHYQSALIAGKYVITQDTYRIYFDIPKIDHSDEEKIKANQDHAQILYFTTMTNDGLMVFTFEDKVENINSRLFVELAKNIKINSEAWSQLIQFTEKNLLYEQDDISSKLPQVFGLILYASISPEHREDVFNNLCPLLLKSKNFESEHVPEFRSITTRLLKDIIPDYEAKVMAFLHKNNNPMRYSERDISEQGALLGLSDEKIDVVQNEMRERKALEVQNNNRSQAIELKKTLIGAVDEYLRWRNNESKETDYQKSSGAFTWLRHYTDFGKNRANDLKNELNKAQDLKTMLDVLQKHFANNSRLHNHSLDSYLLRAVYKDFNKFNSIFNFEHLAIKNDTDANREWLREEMLGMVAKTNMNVTLEKSINSRQESPTLPNKTKVHISIMKIPANEREENILAVHTALRNDELLRNQDGSVPAIIKEIRDIVGKIDPSEEENIANAIIEIKRTIADNSDNNYNENAHDIIKAFENPSCCDFRKIRAALTTNHAIDEIMNPVRVGMQLN</sequence>
<reference evidence="1" key="2">
    <citation type="submission" date="2019-10" db="EMBL/GenBank/DDBJ databases">
        <authorList>
            <consortium name="NCBI Pathogen Detection Project"/>
        </authorList>
    </citation>
    <scope>NUCLEOTIDE SEQUENCE</scope>
    <source>
        <strain evidence="1">AZ00058701</strain>
    </source>
</reference>
<organism evidence="1 2">
    <name type="scientific">Legionella pneumophila</name>
    <dbReference type="NCBI Taxonomy" id="446"/>
    <lineage>
        <taxon>Bacteria</taxon>
        <taxon>Pseudomonadati</taxon>
        <taxon>Pseudomonadota</taxon>
        <taxon>Gammaproteobacteria</taxon>
        <taxon>Legionellales</taxon>
        <taxon>Legionellaceae</taxon>
        <taxon>Legionella</taxon>
    </lineage>
</organism>
<protein>
    <submittedName>
        <fullName evidence="1">Uncharacterized protein</fullName>
    </submittedName>
</protein>